<keyword evidence="2" id="KW-1185">Reference proteome</keyword>
<accession>A0ABD3AEF3</accession>
<comment type="caution">
    <text evidence="1">The sequence shown here is derived from an EMBL/GenBank/DDBJ whole genome shotgun (WGS) entry which is preliminary data.</text>
</comment>
<reference evidence="1 2" key="1">
    <citation type="submission" date="2024-11" db="EMBL/GenBank/DDBJ databases">
        <title>A near-complete genome assembly of Cinchona calisaya.</title>
        <authorList>
            <person name="Lian D.C."/>
            <person name="Zhao X.W."/>
            <person name="Wei L."/>
        </authorList>
    </citation>
    <scope>NUCLEOTIDE SEQUENCE [LARGE SCALE GENOMIC DNA]</scope>
    <source>
        <tissue evidence="1">Nenye</tissue>
    </source>
</reference>
<name>A0ABD3AEF3_9GENT</name>
<sequence>MATSTTKKKQKWMEKPLSQQPLVTPKVLITENQILTANKDVVKTLAAVTMDSDLTTLQGIPPPVDNLQSFLASISSQKEDTSLLERPPNDNKEDLMISGMIKLNTDGSHLAIRDKQDVEEYFEMLVDG</sequence>
<organism evidence="1 2">
    <name type="scientific">Cinchona calisaya</name>
    <dbReference type="NCBI Taxonomy" id="153742"/>
    <lineage>
        <taxon>Eukaryota</taxon>
        <taxon>Viridiplantae</taxon>
        <taxon>Streptophyta</taxon>
        <taxon>Embryophyta</taxon>
        <taxon>Tracheophyta</taxon>
        <taxon>Spermatophyta</taxon>
        <taxon>Magnoliopsida</taxon>
        <taxon>eudicotyledons</taxon>
        <taxon>Gunneridae</taxon>
        <taxon>Pentapetalae</taxon>
        <taxon>asterids</taxon>
        <taxon>lamiids</taxon>
        <taxon>Gentianales</taxon>
        <taxon>Rubiaceae</taxon>
        <taxon>Cinchonoideae</taxon>
        <taxon>Cinchoneae</taxon>
        <taxon>Cinchona</taxon>
    </lineage>
</organism>
<evidence type="ECO:0000313" key="2">
    <source>
        <dbReference type="Proteomes" id="UP001630127"/>
    </source>
</evidence>
<dbReference type="AlphaFoldDB" id="A0ABD3AEF3"/>
<gene>
    <name evidence="1" type="ORF">ACH5RR_008901</name>
</gene>
<dbReference type="Proteomes" id="UP001630127">
    <property type="component" value="Unassembled WGS sequence"/>
</dbReference>
<proteinExistence type="predicted"/>
<dbReference type="EMBL" id="JBJUIK010000004">
    <property type="protein sequence ID" value="KAL3529579.1"/>
    <property type="molecule type" value="Genomic_DNA"/>
</dbReference>
<protein>
    <submittedName>
        <fullName evidence="1">Uncharacterized protein</fullName>
    </submittedName>
</protein>
<evidence type="ECO:0000313" key="1">
    <source>
        <dbReference type="EMBL" id="KAL3529579.1"/>
    </source>
</evidence>